<protein>
    <submittedName>
        <fullName evidence="2">Replicative DNA helicase</fullName>
    </submittedName>
</protein>
<organism evidence="2 3">
    <name type="scientific">Megamonas hypermegale</name>
    <dbReference type="NCBI Taxonomy" id="158847"/>
    <lineage>
        <taxon>Bacteria</taxon>
        <taxon>Bacillati</taxon>
        <taxon>Bacillota</taxon>
        <taxon>Negativicutes</taxon>
        <taxon>Selenomonadales</taxon>
        <taxon>Selenomonadaceae</taxon>
        <taxon>Megamonas</taxon>
    </lineage>
</organism>
<reference evidence="2 3" key="1">
    <citation type="submission" date="2018-06" db="EMBL/GenBank/DDBJ databases">
        <authorList>
            <consortium name="Pathogen Informatics"/>
            <person name="Doyle S."/>
        </authorList>
    </citation>
    <scope>NUCLEOTIDE SEQUENCE [LARGE SCALE GENOMIC DNA]</scope>
    <source>
        <strain evidence="2 3">NCTC10571</strain>
    </source>
</reference>
<keyword evidence="2" id="KW-0067">ATP-binding</keyword>
<evidence type="ECO:0000313" key="3">
    <source>
        <dbReference type="Proteomes" id="UP000255234"/>
    </source>
</evidence>
<dbReference type="Pfam" id="PF03796">
    <property type="entry name" value="DnaB_C"/>
    <property type="match status" value="1"/>
</dbReference>
<keyword evidence="2" id="KW-0347">Helicase</keyword>
<dbReference type="PROSITE" id="PS51199">
    <property type="entry name" value="SF4_HELICASE"/>
    <property type="match status" value="1"/>
</dbReference>
<dbReference type="Proteomes" id="UP000255234">
    <property type="component" value="Unassembled WGS sequence"/>
</dbReference>
<sequence>MLNNNYKIDEIEKENPYIVTVEDYYKSSLNDYDSFDKYSWNKGKGYSCPNFPIFDEKMEGLEDGLYLFAAESNMGKSAFMSNLLWDYCTNPDNNLFGVYFALDDTKQEMIPRLISMLELIPISIASKPSRYKEKIDLCEEGSSIYQEMLDKREHGLNTLKELNTRFKLEDSEKLDCGEKILDYCKKLKEYLKGYDPKTNLIIGIDSLFDLNFPSQKFKTDKEKNEYIAQEIKRWAKTEIKAPIFGTIHLRKIDKRRADISDVKESGRYIYDASVVFLLHNDVSRNGQNASIYYTQSNCDEFLPIIELQWAKNKKSSFKGITYYHLISNYSKVIECTEEEMKRFNNLRFSSK</sequence>
<evidence type="ECO:0000259" key="1">
    <source>
        <dbReference type="PROSITE" id="PS51199"/>
    </source>
</evidence>
<dbReference type="Gene3D" id="3.40.50.300">
    <property type="entry name" value="P-loop containing nucleotide triphosphate hydrolases"/>
    <property type="match status" value="1"/>
</dbReference>
<dbReference type="GO" id="GO:0006260">
    <property type="term" value="P:DNA replication"/>
    <property type="evidence" value="ECO:0007669"/>
    <property type="project" value="InterPro"/>
</dbReference>
<dbReference type="GO" id="GO:0003678">
    <property type="term" value="F:DNA helicase activity"/>
    <property type="evidence" value="ECO:0007669"/>
    <property type="project" value="InterPro"/>
</dbReference>
<accession>A0A378NYL0</accession>
<dbReference type="EMBL" id="UGPP01000001">
    <property type="protein sequence ID" value="STY71088.1"/>
    <property type="molecule type" value="Genomic_DNA"/>
</dbReference>
<proteinExistence type="predicted"/>
<gene>
    <name evidence="2" type="ORF">NCTC10571_01240</name>
</gene>
<dbReference type="GO" id="GO:0005524">
    <property type="term" value="F:ATP binding"/>
    <property type="evidence" value="ECO:0007669"/>
    <property type="project" value="InterPro"/>
</dbReference>
<dbReference type="InterPro" id="IPR007694">
    <property type="entry name" value="DNA_helicase_DnaB-like_C"/>
</dbReference>
<keyword evidence="2" id="KW-0547">Nucleotide-binding</keyword>
<dbReference type="SUPFAM" id="SSF52540">
    <property type="entry name" value="P-loop containing nucleoside triphosphate hydrolases"/>
    <property type="match status" value="1"/>
</dbReference>
<name>A0A378NYL0_9FIRM</name>
<dbReference type="InterPro" id="IPR027417">
    <property type="entry name" value="P-loop_NTPase"/>
</dbReference>
<feature type="domain" description="SF4 helicase" evidence="1">
    <location>
        <begin position="40"/>
        <end position="339"/>
    </location>
</feature>
<dbReference type="AlphaFoldDB" id="A0A378NYL0"/>
<evidence type="ECO:0000313" key="2">
    <source>
        <dbReference type="EMBL" id="STY71088.1"/>
    </source>
</evidence>
<dbReference type="RefSeq" id="WP_115151466.1">
    <property type="nucleotide sequence ID" value="NZ_UGPP01000001.1"/>
</dbReference>
<keyword evidence="2" id="KW-0378">Hydrolase</keyword>